<name>A0ABD5WRX3_9EURY</name>
<comment type="caution">
    <text evidence="2">The sequence shown here is derived from an EMBL/GenBank/DDBJ whole genome shotgun (WGS) entry which is preliminary data.</text>
</comment>
<protein>
    <submittedName>
        <fullName evidence="2">Uncharacterized protein</fullName>
    </submittedName>
</protein>
<accession>A0ABD5WRX3</accession>
<dbReference type="RefSeq" id="WP_382209051.1">
    <property type="nucleotide sequence ID" value="NZ_JBHSZH010000005.1"/>
</dbReference>
<gene>
    <name evidence="1" type="ORF">ACFQJ6_04790</name>
    <name evidence="2" type="ORF">ACFQJ6_23425</name>
</gene>
<evidence type="ECO:0000313" key="2">
    <source>
        <dbReference type="EMBL" id="MFC7082580.1"/>
    </source>
</evidence>
<sequence>MLPVSPFASFSAYASMSPLGRRTTSSRIGWSTANWPAASSFRRSGEFHPMLTPTPSSPFW</sequence>
<evidence type="ECO:0000313" key="3">
    <source>
        <dbReference type="Proteomes" id="UP001596407"/>
    </source>
</evidence>
<reference evidence="2" key="1">
    <citation type="journal article" date="2014" name="Int. J. Syst. Evol. Microbiol.">
        <title>Complete genome sequence of Corynebacterium casei LMG S-19264T (=DSM 44701T), isolated from a smear-ripened cheese.</title>
        <authorList>
            <consortium name="US DOE Joint Genome Institute (JGI-PGF)"/>
            <person name="Walter F."/>
            <person name="Albersmeier A."/>
            <person name="Kalinowski J."/>
            <person name="Ruckert C."/>
        </authorList>
    </citation>
    <scope>NUCLEOTIDE SEQUENCE [LARGE SCALE GENOMIC DNA]</scope>
    <source>
        <strain evidence="2">CCM 7472</strain>
    </source>
</reference>
<reference evidence="2" key="3">
    <citation type="submission" date="2024-09" db="EMBL/GenBank/DDBJ databases">
        <authorList>
            <person name="Sun Q."/>
        </authorList>
    </citation>
    <scope>NUCLEOTIDE SEQUENCE</scope>
    <source>
        <strain evidence="2">CCM 7472</strain>
    </source>
</reference>
<dbReference type="EMBL" id="JBHSZH010000005">
    <property type="protein sequence ID" value="MFC7082580.1"/>
    <property type="molecule type" value="Genomic_DNA"/>
</dbReference>
<reference evidence="3" key="2">
    <citation type="journal article" date="2019" name="Int. J. Syst. Evol. Microbiol.">
        <title>The Global Catalogue of Microorganisms (GCM) 10K type strain sequencing project: providing services to taxonomists for standard genome sequencing and annotation.</title>
        <authorList>
            <consortium name="The Broad Institute Genomics Platform"/>
            <consortium name="The Broad Institute Genome Sequencing Center for Infectious Disease"/>
            <person name="Wu L."/>
            <person name="Ma J."/>
        </authorList>
    </citation>
    <scope>NUCLEOTIDE SEQUENCE [LARGE SCALE GENOMIC DNA]</scope>
    <source>
        <strain evidence="3">DT72</strain>
    </source>
</reference>
<dbReference type="Proteomes" id="UP001596407">
    <property type="component" value="Unassembled WGS sequence"/>
</dbReference>
<keyword evidence="3" id="KW-1185">Reference proteome</keyword>
<proteinExistence type="predicted"/>
<evidence type="ECO:0000313" key="1">
    <source>
        <dbReference type="EMBL" id="MFC7079561.1"/>
    </source>
</evidence>
<organism evidence="2 3">
    <name type="scientific">Halorussus caseinilyticus</name>
    <dbReference type="NCBI Taxonomy" id="3034025"/>
    <lineage>
        <taxon>Archaea</taxon>
        <taxon>Methanobacteriati</taxon>
        <taxon>Methanobacteriota</taxon>
        <taxon>Stenosarchaea group</taxon>
        <taxon>Halobacteria</taxon>
        <taxon>Halobacteriales</taxon>
        <taxon>Haladaptataceae</taxon>
        <taxon>Halorussus</taxon>
    </lineage>
</organism>
<dbReference type="EMBL" id="JBHSZH010000005">
    <property type="protein sequence ID" value="MFC7079561.1"/>
    <property type="molecule type" value="Genomic_DNA"/>
</dbReference>
<dbReference type="AlphaFoldDB" id="A0ABD5WRX3"/>